<organism evidence="4 5">
    <name type="scientific">Clostridium symbiosum</name>
    <name type="common">Bacteroides symbiosus</name>
    <dbReference type="NCBI Taxonomy" id="1512"/>
    <lineage>
        <taxon>Bacteria</taxon>
        <taxon>Bacillati</taxon>
        <taxon>Bacillota</taxon>
        <taxon>Clostridia</taxon>
        <taxon>Lachnospirales</taxon>
        <taxon>Lachnospiraceae</taxon>
        <taxon>Otoolea</taxon>
    </lineage>
</organism>
<evidence type="ECO:0000313" key="5">
    <source>
        <dbReference type="Proteomes" id="UP001203136"/>
    </source>
</evidence>
<dbReference type="AlphaFoldDB" id="A0AAW5F3J0"/>
<evidence type="ECO:0000259" key="3">
    <source>
        <dbReference type="Pfam" id="PF06725"/>
    </source>
</evidence>
<feature type="region of interest" description="Disordered" evidence="1">
    <location>
        <begin position="137"/>
        <end position="160"/>
    </location>
</feature>
<keyword evidence="2" id="KW-0732">Signal</keyword>
<feature type="domain" description="3D" evidence="3">
    <location>
        <begin position="201"/>
        <end position="259"/>
    </location>
</feature>
<dbReference type="InterPro" id="IPR010611">
    <property type="entry name" value="3D_dom"/>
</dbReference>
<name>A0AAW5F3J0_CLOSY</name>
<dbReference type="GO" id="GO:0009254">
    <property type="term" value="P:peptidoglycan turnover"/>
    <property type="evidence" value="ECO:0007669"/>
    <property type="project" value="InterPro"/>
</dbReference>
<reference evidence="4" key="1">
    <citation type="journal article" date="2022" name="Cell Host Microbe">
        <title>Colonization of the live biotherapeutic product VE303 and modulation of the microbiota and metabolites in healthy volunteers.</title>
        <authorList>
            <person name="Dsouza M."/>
            <person name="Menon R."/>
            <person name="Crossette E."/>
            <person name="Bhattarai S.K."/>
            <person name="Schneider J."/>
            <person name="Kim Y.G."/>
            <person name="Reddy S."/>
            <person name="Caballero S."/>
            <person name="Felix C."/>
            <person name="Cornacchione L."/>
            <person name="Hendrickson J."/>
            <person name="Watson A.R."/>
            <person name="Minot S.S."/>
            <person name="Greenfield N."/>
            <person name="Schopf L."/>
            <person name="Szabady R."/>
            <person name="Patarroyo J."/>
            <person name="Smith W."/>
            <person name="Harrison P."/>
            <person name="Kuijper E.J."/>
            <person name="Kelly C.P."/>
            <person name="Olle B."/>
            <person name="Bobilev D."/>
            <person name="Silber J.L."/>
            <person name="Bucci V."/>
            <person name="Roberts B."/>
            <person name="Faith J."/>
            <person name="Norman J.M."/>
        </authorList>
    </citation>
    <scope>NUCLEOTIDE SEQUENCE</scope>
    <source>
        <strain evidence="4">VE303-04</strain>
    </source>
</reference>
<accession>A0AAW5F3J0</accession>
<feature type="chain" id="PRO_5043890684" evidence="2">
    <location>
        <begin position="29"/>
        <end position="260"/>
    </location>
</feature>
<feature type="signal peptide" evidence="2">
    <location>
        <begin position="1"/>
        <end position="28"/>
    </location>
</feature>
<dbReference type="InterPro" id="IPR059180">
    <property type="entry name" value="3D_YorM"/>
</dbReference>
<dbReference type="EMBL" id="JAINVB010000001">
    <property type="protein sequence ID" value="MCK0086462.1"/>
    <property type="molecule type" value="Genomic_DNA"/>
</dbReference>
<evidence type="ECO:0000256" key="1">
    <source>
        <dbReference type="SAM" id="MobiDB-lite"/>
    </source>
</evidence>
<evidence type="ECO:0000313" key="4">
    <source>
        <dbReference type="EMBL" id="MCK0086462.1"/>
    </source>
</evidence>
<protein>
    <submittedName>
        <fullName evidence="4">3D domain-containing protein</fullName>
    </submittedName>
</protein>
<sequence length="260" mass="27784">MRTSLRHGFAVAALTIICMLMGVFTSFADNSNGEMDPITGSVISGWAVDTDNPDKSASVVLYVYTDGTTEAKELARVTADQYRSDLANSMGNGNHAFSYTVNWDSLEGTSFIVEGYVETASGKNRIYGSPQYSKKETAGVKAASQGPAGDKSAPVPASPETGKKGAYLGKFQTTAYCNCSQCCPGGHKLTYSGTVPTANHTISADINRFPIGTQLMIGDTIYTVEDIGTNVVDNKLDIFFDTHQQALNYGLKTVDVYAVE</sequence>
<dbReference type="GO" id="GO:0004553">
    <property type="term" value="F:hydrolase activity, hydrolyzing O-glycosyl compounds"/>
    <property type="evidence" value="ECO:0007669"/>
    <property type="project" value="InterPro"/>
</dbReference>
<dbReference type="GO" id="GO:0019867">
    <property type="term" value="C:outer membrane"/>
    <property type="evidence" value="ECO:0007669"/>
    <property type="project" value="InterPro"/>
</dbReference>
<proteinExistence type="predicted"/>
<evidence type="ECO:0000256" key="2">
    <source>
        <dbReference type="SAM" id="SignalP"/>
    </source>
</evidence>
<gene>
    <name evidence="4" type="ORF">K5I21_11390</name>
</gene>
<dbReference type="Pfam" id="PF06725">
    <property type="entry name" value="3D"/>
    <property type="match status" value="1"/>
</dbReference>
<comment type="caution">
    <text evidence="4">The sequence shown here is derived from an EMBL/GenBank/DDBJ whole genome shotgun (WGS) entry which is preliminary data.</text>
</comment>
<dbReference type="Proteomes" id="UP001203136">
    <property type="component" value="Unassembled WGS sequence"/>
</dbReference>
<dbReference type="CDD" id="cd14667">
    <property type="entry name" value="3D_containing_proteins"/>
    <property type="match status" value="1"/>
</dbReference>
<dbReference type="RefSeq" id="WP_024738302.1">
    <property type="nucleotide sequence ID" value="NZ_JAINVB010000001.1"/>
</dbReference>